<accession>C5AYJ3</accession>
<keyword evidence="2" id="KW-1185">Reference proteome</keyword>
<evidence type="ECO:0000313" key="2">
    <source>
        <dbReference type="Proteomes" id="UP000009081"/>
    </source>
</evidence>
<dbReference type="EMBL" id="CP001510">
    <property type="protein sequence ID" value="ACS39109.1"/>
    <property type="molecule type" value="Genomic_DNA"/>
</dbReference>
<gene>
    <name evidence="1" type="ordered locus">MexAM1_META1p1245</name>
</gene>
<reference evidence="1 2" key="1">
    <citation type="journal article" date="2009" name="PLoS ONE">
        <title>Methylobacterium genome sequences: a reference blueprint to investigate microbial metabolism of C1 compounds from natural and industrial sources.</title>
        <authorList>
            <person name="Vuilleumier S."/>
            <person name="Chistoserdova L."/>
            <person name="Lee M.-C."/>
            <person name="Bringel F."/>
            <person name="Lajus A."/>
            <person name="Zhou Y."/>
            <person name="Gourion B."/>
            <person name="Barbe V."/>
            <person name="Chang J."/>
            <person name="Cruveiller S."/>
            <person name="Dossat C."/>
            <person name="Gillett W."/>
            <person name="Gruffaz C."/>
            <person name="Haugen E."/>
            <person name="Hourcade E."/>
            <person name="Levy R."/>
            <person name="Mangenot S."/>
            <person name="Muller E."/>
            <person name="Nadalig T."/>
            <person name="Pagni M."/>
            <person name="Penny C."/>
            <person name="Peyraud R."/>
            <person name="Robinson D.G."/>
            <person name="Roche D."/>
            <person name="Rouy Z."/>
            <person name="Saenampechek C."/>
            <person name="Salvignol G."/>
            <person name="Vallenet D."/>
            <person name="Wu Z."/>
            <person name="Marx C.J."/>
            <person name="Vorholt J.A."/>
            <person name="Olson M.V."/>
            <person name="Kaul R."/>
            <person name="Weissenbach J."/>
            <person name="Medigue C."/>
            <person name="Lidstrom M.E."/>
        </authorList>
    </citation>
    <scope>NUCLEOTIDE SEQUENCE [LARGE SCALE GENOMIC DNA]</scope>
    <source>
        <strain evidence="2">ATCC 14718 / DSM 1338 / JCM 2805 / NCIMB 9133 / AM1</strain>
    </source>
</reference>
<dbReference type="RefSeq" id="WP_012752419.1">
    <property type="nucleotide sequence ID" value="NC_012808.1"/>
</dbReference>
<dbReference type="AlphaFoldDB" id="C5AYJ3"/>
<sequence>MTYHRTAHDVVGSFDAGMQGMALGLGAALQRDRAIRQADRQAAAAIRARTARLAYDRVLAEETAAIRAQAIRADADRRLRTQRLMALAAAQRARG</sequence>
<organism evidence="1 2">
    <name type="scientific">Methylorubrum extorquens (strain ATCC 14718 / DSM 1338 / JCM 2805 / NCIMB 9133 / AM1)</name>
    <name type="common">Methylobacterium extorquens</name>
    <dbReference type="NCBI Taxonomy" id="272630"/>
    <lineage>
        <taxon>Bacteria</taxon>
        <taxon>Pseudomonadati</taxon>
        <taxon>Pseudomonadota</taxon>
        <taxon>Alphaproteobacteria</taxon>
        <taxon>Hyphomicrobiales</taxon>
        <taxon>Methylobacteriaceae</taxon>
        <taxon>Methylorubrum</taxon>
    </lineage>
</organism>
<dbReference type="KEGG" id="mea:Mex_1p1245"/>
<name>C5AYJ3_METEA</name>
<protein>
    <submittedName>
        <fullName evidence="1">Uncharacterized protein</fullName>
    </submittedName>
</protein>
<proteinExistence type="predicted"/>
<dbReference type="Proteomes" id="UP000009081">
    <property type="component" value="Chromosome"/>
</dbReference>
<dbReference type="HOGENOM" id="CLU_2369586_0_0_5"/>
<evidence type="ECO:0000313" key="1">
    <source>
        <dbReference type="EMBL" id="ACS39109.1"/>
    </source>
</evidence>